<evidence type="ECO:0000256" key="11">
    <source>
        <dbReference type="PROSITE-ProRule" id="PRU00331"/>
    </source>
</evidence>
<dbReference type="GO" id="GO:0004843">
    <property type="term" value="F:cysteine-type deubiquitinase activity"/>
    <property type="evidence" value="ECO:0007669"/>
    <property type="project" value="UniProtKB-EC"/>
</dbReference>
<evidence type="ECO:0000256" key="4">
    <source>
        <dbReference type="ARBA" id="ARBA00022490"/>
    </source>
</evidence>
<name>A0A9P0AH43_BEMTA</name>
<dbReference type="Pfam" id="PF02099">
    <property type="entry name" value="Josephin"/>
    <property type="match status" value="1"/>
</dbReference>
<keyword evidence="15" id="KW-1185">Reference proteome</keyword>
<dbReference type="InterPro" id="IPR040053">
    <property type="entry name" value="JOSD1/2"/>
</dbReference>
<evidence type="ECO:0000256" key="7">
    <source>
        <dbReference type="ARBA" id="ARBA00022801"/>
    </source>
</evidence>
<dbReference type="OrthoDB" id="8922241at2759"/>
<reference evidence="14" key="1">
    <citation type="submission" date="2021-12" db="EMBL/GenBank/DDBJ databases">
        <authorList>
            <person name="King R."/>
        </authorList>
    </citation>
    <scope>NUCLEOTIDE SEQUENCE</scope>
</reference>
<feature type="active site" evidence="11">
    <location>
        <position position="40"/>
    </location>
</feature>
<accession>A0A9P0AH43</accession>
<comment type="function">
    <text evidence="8">Cleaves 'Lys-63'-linked poly-ubiquitin chains, and with lesser efficiency 'Lys-48'-linked poly-ubiquitin chains (in vitro). May act as a deubiquitinating enzyme.</text>
</comment>
<dbReference type="PROSITE" id="PS50957">
    <property type="entry name" value="JOSEPHIN"/>
    <property type="match status" value="1"/>
</dbReference>
<evidence type="ECO:0000256" key="8">
    <source>
        <dbReference type="ARBA" id="ARBA00058284"/>
    </source>
</evidence>
<sequence length="230" mass="26297">MSAGSAKWFSNCFKFSNSTMNRHDSDLENVYHEKQIKELCALHALNNLFQDAKFTKVELDSICLSLAPDVWINPHRSVLGIGNYDVNVIMAALNKHGYEAIWFDKRKNANCLNLEAIEGFILNVPTPCQLGIIRLPLKIKHWIAVRKIKRNYYNLDSKLDHPKLIGQDADLVKYFQEELDSKEKEMFIVVSRENATNQRWFTGSADVSKTNQESSSASSLSVTLKNEETR</sequence>
<evidence type="ECO:0000256" key="12">
    <source>
        <dbReference type="SAM" id="MobiDB-lite"/>
    </source>
</evidence>
<evidence type="ECO:0000256" key="3">
    <source>
        <dbReference type="ARBA" id="ARBA00012759"/>
    </source>
</evidence>
<dbReference type="InterPro" id="IPR006155">
    <property type="entry name" value="Josephin"/>
</dbReference>
<dbReference type="GO" id="GO:0006508">
    <property type="term" value="P:proteolysis"/>
    <property type="evidence" value="ECO:0007669"/>
    <property type="project" value="UniProtKB-KW"/>
</dbReference>
<dbReference type="EC" id="3.4.19.12" evidence="3"/>
<keyword evidence="7 11" id="KW-0378">Hydrolase</keyword>
<feature type="active site" evidence="11">
    <location>
        <position position="141"/>
    </location>
</feature>
<dbReference type="PRINTS" id="PR01233">
    <property type="entry name" value="JOSEPHIN"/>
</dbReference>
<keyword evidence="4" id="KW-0963">Cytoplasm</keyword>
<evidence type="ECO:0000256" key="10">
    <source>
        <dbReference type="ARBA" id="ARBA00077222"/>
    </source>
</evidence>
<dbReference type="AlphaFoldDB" id="A0A9P0AH43"/>
<evidence type="ECO:0000256" key="9">
    <source>
        <dbReference type="ARBA" id="ARBA00069892"/>
    </source>
</evidence>
<protein>
    <recommendedName>
        <fullName evidence="9">Josephin-2</fullName>
        <ecNumber evidence="3">3.4.19.12</ecNumber>
    </recommendedName>
    <alternativeName>
        <fullName evidence="10">Josephin domain-containing protein 2</fullName>
    </alternativeName>
</protein>
<comment type="catalytic activity">
    <reaction evidence="1">
        <text>Thiol-dependent hydrolysis of ester, thioester, amide, peptide and isopeptide bonds formed by the C-terminal Gly of ubiquitin (a 76-residue protein attached to proteins as an intracellular targeting signal).</text>
        <dbReference type="EC" id="3.4.19.12"/>
    </reaction>
</comment>
<evidence type="ECO:0000256" key="5">
    <source>
        <dbReference type="ARBA" id="ARBA00022670"/>
    </source>
</evidence>
<evidence type="ECO:0000313" key="15">
    <source>
        <dbReference type="Proteomes" id="UP001152759"/>
    </source>
</evidence>
<dbReference type="GO" id="GO:0016579">
    <property type="term" value="P:protein deubiquitination"/>
    <property type="evidence" value="ECO:0007669"/>
    <property type="project" value="InterPro"/>
</dbReference>
<evidence type="ECO:0000256" key="6">
    <source>
        <dbReference type="ARBA" id="ARBA00022786"/>
    </source>
</evidence>
<feature type="active site" evidence="11">
    <location>
        <position position="156"/>
    </location>
</feature>
<evidence type="ECO:0000256" key="1">
    <source>
        <dbReference type="ARBA" id="ARBA00000707"/>
    </source>
</evidence>
<evidence type="ECO:0000256" key="2">
    <source>
        <dbReference type="ARBA" id="ARBA00004514"/>
    </source>
</evidence>
<dbReference type="GO" id="GO:0005829">
    <property type="term" value="C:cytosol"/>
    <property type="evidence" value="ECO:0007669"/>
    <property type="project" value="UniProtKB-SubCell"/>
</dbReference>
<keyword evidence="6" id="KW-0833">Ubl conjugation pathway</keyword>
<dbReference type="Gene3D" id="3.90.70.40">
    <property type="match status" value="1"/>
</dbReference>
<dbReference type="FunFam" id="3.90.70.40:FF:000003">
    <property type="entry name" value="josephin-2 isoform X1"/>
    <property type="match status" value="1"/>
</dbReference>
<gene>
    <name evidence="14" type="ORF">BEMITA_LOCUS9138</name>
</gene>
<dbReference type="Proteomes" id="UP001152759">
    <property type="component" value="Chromosome 5"/>
</dbReference>
<feature type="region of interest" description="Disordered" evidence="12">
    <location>
        <begin position="205"/>
        <end position="230"/>
    </location>
</feature>
<proteinExistence type="predicted"/>
<dbReference type="PANTHER" id="PTHR13291">
    <property type="entry name" value="JOSEPHIN 1, 2"/>
    <property type="match status" value="1"/>
</dbReference>
<dbReference type="SMART" id="SM01246">
    <property type="entry name" value="Josephin"/>
    <property type="match status" value="1"/>
</dbReference>
<organism evidence="14 15">
    <name type="scientific">Bemisia tabaci</name>
    <name type="common">Sweetpotato whitefly</name>
    <name type="synonym">Aleurodes tabaci</name>
    <dbReference type="NCBI Taxonomy" id="7038"/>
    <lineage>
        <taxon>Eukaryota</taxon>
        <taxon>Metazoa</taxon>
        <taxon>Ecdysozoa</taxon>
        <taxon>Arthropoda</taxon>
        <taxon>Hexapoda</taxon>
        <taxon>Insecta</taxon>
        <taxon>Pterygota</taxon>
        <taxon>Neoptera</taxon>
        <taxon>Paraneoptera</taxon>
        <taxon>Hemiptera</taxon>
        <taxon>Sternorrhyncha</taxon>
        <taxon>Aleyrodoidea</taxon>
        <taxon>Aleyrodidae</taxon>
        <taxon>Aleyrodinae</taxon>
        <taxon>Bemisia</taxon>
    </lineage>
</organism>
<keyword evidence="5" id="KW-0645">Protease</keyword>
<dbReference type="EMBL" id="OU963866">
    <property type="protein sequence ID" value="CAH0390414.1"/>
    <property type="molecule type" value="Genomic_DNA"/>
</dbReference>
<evidence type="ECO:0000313" key="14">
    <source>
        <dbReference type="EMBL" id="CAH0390414.1"/>
    </source>
</evidence>
<dbReference type="PANTHER" id="PTHR13291:SF0">
    <property type="entry name" value="JOSEPHIN-LIKE PROTEIN"/>
    <property type="match status" value="1"/>
</dbReference>
<comment type="subcellular location">
    <subcellularLocation>
        <location evidence="2">Cytoplasm</location>
        <location evidence="2">Cytosol</location>
    </subcellularLocation>
</comment>
<feature type="domain" description="Josephin" evidence="13">
    <location>
        <begin position="27"/>
        <end position="204"/>
    </location>
</feature>
<evidence type="ECO:0000259" key="13">
    <source>
        <dbReference type="PROSITE" id="PS50957"/>
    </source>
</evidence>